<organism evidence="1 2">
    <name type="scientific">Cardiocondyla obscurior</name>
    <dbReference type="NCBI Taxonomy" id="286306"/>
    <lineage>
        <taxon>Eukaryota</taxon>
        <taxon>Metazoa</taxon>
        <taxon>Ecdysozoa</taxon>
        <taxon>Arthropoda</taxon>
        <taxon>Hexapoda</taxon>
        <taxon>Insecta</taxon>
        <taxon>Pterygota</taxon>
        <taxon>Neoptera</taxon>
        <taxon>Endopterygota</taxon>
        <taxon>Hymenoptera</taxon>
        <taxon>Apocrita</taxon>
        <taxon>Aculeata</taxon>
        <taxon>Formicoidea</taxon>
        <taxon>Formicidae</taxon>
        <taxon>Myrmicinae</taxon>
        <taxon>Cardiocondyla</taxon>
    </lineage>
</organism>
<dbReference type="EMBL" id="JADYXP020000021">
    <property type="protein sequence ID" value="KAL0103093.1"/>
    <property type="molecule type" value="Genomic_DNA"/>
</dbReference>
<protein>
    <submittedName>
        <fullName evidence="1">Uncharacterized protein</fullName>
    </submittedName>
</protein>
<dbReference type="Proteomes" id="UP001430953">
    <property type="component" value="Unassembled WGS sequence"/>
</dbReference>
<comment type="caution">
    <text evidence="1">The sequence shown here is derived from an EMBL/GenBank/DDBJ whole genome shotgun (WGS) entry which is preliminary data.</text>
</comment>
<proteinExistence type="predicted"/>
<accession>A0AAW2EH92</accession>
<evidence type="ECO:0000313" key="1">
    <source>
        <dbReference type="EMBL" id="KAL0103093.1"/>
    </source>
</evidence>
<name>A0AAW2EH92_9HYME</name>
<evidence type="ECO:0000313" key="2">
    <source>
        <dbReference type="Proteomes" id="UP001430953"/>
    </source>
</evidence>
<keyword evidence="2" id="KW-1185">Reference proteome</keyword>
<gene>
    <name evidence="1" type="ORF">PUN28_017436</name>
</gene>
<sequence>MSHNSTSTRKITKSSVDNAIKLVMEHDEKKRRQKNVQVTNDYKISHYCKKFSGDKKSRTLVVGLSKSLALLEMQSYITRQDWKHALNLFPRLLEYPIELEPLIWRYALLILSHTNNSSHLYRFFQQCLGNQNSNCQTLLRKLLSLPLKNVN</sequence>
<reference evidence="1 2" key="1">
    <citation type="submission" date="2023-03" db="EMBL/GenBank/DDBJ databases">
        <title>High recombination rates correlate with genetic variation in Cardiocondyla obscurior ants.</title>
        <authorList>
            <person name="Errbii M."/>
        </authorList>
    </citation>
    <scope>NUCLEOTIDE SEQUENCE [LARGE SCALE GENOMIC DNA]</scope>
    <source>
        <strain evidence="1">Alpha-2009</strain>
        <tissue evidence="1">Whole body</tissue>
    </source>
</reference>
<dbReference type="AlphaFoldDB" id="A0AAW2EH92"/>